<dbReference type="GO" id="GO:0005737">
    <property type="term" value="C:cytoplasm"/>
    <property type="evidence" value="ECO:0007669"/>
    <property type="project" value="UniProtKB-SubCell"/>
</dbReference>
<dbReference type="GO" id="GO:0000278">
    <property type="term" value="P:mitotic cell cycle"/>
    <property type="evidence" value="ECO:0007669"/>
    <property type="project" value="TreeGrafter"/>
</dbReference>
<dbReference type="InterPro" id="IPR027417">
    <property type="entry name" value="P-loop_NTPase"/>
</dbReference>
<sequence>MRQVRNDYLEKRSKIIKIQQLWRATLKMRKQRLDYQSTIRSIILIQRRFRANQAMKTAVINYQKKKSAIILIQKWYRSHRETLKIRNEFLLVKKTVLQVENRIIANRLMMNERNNFMKLREVSIFVQRRYRSKIETRRLQKHFQESKLMIVKIQCHIRGYLARKRFKVIKLNNAAITIQKNFRGWKSRKLVKEYRERVIKAVIILQKYALIYLERKKGKVLMNQERMRFIKLKELVPKIQNRFRAKLIMRAIQKDYLHKRNAIIKIQKYWRSVIQMRQQRQNFLKTKIVIQSIQERFRYKLKMRQVRNDYLEKRSKIIKIQQLWRATLKMRKQRLDYQSTIRSIILIQRRFRANQAMKTAVINYQKKKSAIILIQKWYRSHRETLKIRNEFLLVKKTVLQVENRIIANRLMMNERNNFMKLREVSIFVQRRYRSKIETRRLQKHFQESKLMIVKIQCHIRGYLARKRFKELQTPENIEKRRRHKAARTIQAAWRGFKERSKKSNMCFRVIVNRLIKVSRNVDPTQTLAAKLKISIDFLKYRYDSNVAISTLAKLEYMSRTVPWILIDDAEFISVFCYGIMAQAIRSEIDKQIIELCSCIILNLGRYSGTKEDAFQENGLITIAQMLLRWCDKDCGIFNTLCTLIWVFSHCDIKKMIIRKFMTMKDGEFIMGQIKQNVLRKENMRKNSRRPIGFQSISLVKYKKDYQLQMRHQPQTVYSTGFITPEMLKQCRQFPSLEPDYGVVRMHPYIFYSSVFAFDMVLNKLNIIIFK</sequence>
<keyword evidence="4" id="KW-0112">Calmodulin-binding</keyword>
<evidence type="ECO:0000256" key="4">
    <source>
        <dbReference type="ARBA" id="ARBA00022860"/>
    </source>
</evidence>
<dbReference type="InterPro" id="IPR000048">
    <property type="entry name" value="IQ_motif_EF-hand-BS"/>
</dbReference>
<dbReference type="SUPFAM" id="SSF52540">
    <property type="entry name" value="P-loop containing nucleoside triphosphate hydrolases"/>
    <property type="match status" value="2"/>
</dbReference>
<dbReference type="Gene3D" id="1.20.5.190">
    <property type="match status" value="3"/>
</dbReference>
<comment type="subcellular location">
    <subcellularLocation>
        <location evidence="1">Cytoplasm</location>
    </subcellularLocation>
</comment>
<dbReference type="AlphaFoldDB" id="A0A9J6BVH2"/>
<accession>A0A9J6BVH2</accession>
<dbReference type="EMBL" id="JADBJN010000003">
    <property type="protein sequence ID" value="KAG5673531.1"/>
    <property type="molecule type" value="Genomic_DNA"/>
</dbReference>
<evidence type="ECO:0000256" key="3">
    <source>
        <dbReference type="ARBA" id="ARBA00022737"/>
    </source>
</evidence>
<dbReference type="PANTHER" id="PTHR22706:SF1">
    <property type="entry name" value="ASSEMBLY FACTOR FOR SPINDLE MICROTUBULES"/>
    <property type="match status" value="1"/>
</dbReference>
<dbReference type="SMART" id="SM00015">
    <property type="entry name" value="IQ"/>
    <property type="match status" value="10"/>
</dbReference>
<evidence type="ECO:0000313" key="6">
    <source>
        <dbReference type="Proteomes" id="UP001107558"/>
    </source>
</evidence>
<reference evidence="5" key="1">
    <citation type="submission" date="2021-03" db="EMBL/GenBank/DDBJ databases">
        <title>Chromosome level genome of the anhydrobiotic midge Polypedilum vanderplanki.</title>
        <authorList>
            <person name="Yoshida Y."/>
            <person name="Kikawada T."/>
            <person name="Gusev O."/>
        </authorList>
    </citation>
    <scope>NUCLEOTIDE SEQUENCE</scope>
    <source>
        <strain evidence="5">NIAS01</strain>
        <tissue evidence="5">Whole body or cell culture</tissue>
    </source>
</reference>
<keyword evidence="2" id="KW-0963">Cytoplasm</keyword>
<dbReference type="GO" id="GO:0007051">
    <property type="term" value="P:spindle organization"/>
    <property type="evidence" value="ECO:0007669"/>
    <property type="project" value="TreeGrafter"/>
</dbReference>
<dbReference type="PANTHER" id="PTHR22706">
    <property type="entry name" value="ASSEMBLY FACTOR FOR SPINDLE MICROTUBULES"/>
    <property type="match status" value="1"/>
</dbReference>
<name>A0A9J6BVH2_POLVA</name>
<comment type="caution">
    <text evidence="5">The sequence shown here is derived from an EMBL/GenBank/DDBJ whole genome shotgun (WGS) entry which is preliminary data.</text>
</comment>
<organism evidence="5 6">
    <name type="scientific">Polypedilum vanderplanki</name>
    <name type="common">Sleeping chironomid midge</name>
    <dbReference type="NCBI Taxonomy" id="319348"/>
    <lineage>
        <taxon>Eukaryota</taxon>
        <taxon>Metazoa</taxon>
        <taxon>Ecdysozoa</taxon>
        <taxon>Arthropoda</taxon>
        <taxon>Hexapoda</taxon>
        <taxon>Insecta</taxon>
        <taxon>Pterygota</taxon>
        <taxon>Neoptera</taxon>
        <taxon>Endopterygota</taxon>
        <taxon>Diptera</taxon>
        <taxon>Nematocera</taxon>
        <taxon>Chironomoidea</taxon>
        <taxon>Chironomidae</taxon>
        <taxon>Chironominae</taxon>
        <taxon>Polypedilum</taxon>
        <taxon>Polypedilum</taxon>
    </lineage>
</organism>
<dbReference type="GO" id="GO:0000922">
    <property type="term" value="C:spindle pole"/>
    <property type="evidence" value="ECO:0007669"/>
    <property type="project" value="TreeGrafter"/>
</dbReference>
<dbReference type="Proteomes" id="UP001107558">
    <property type="component" value="Chromosome 3"/>
</dbReference>
<proteinExistence type="predicted"/>
<dbReference type="InterPro" id="IPR051185">
    <property type="entry name" value="ASPM"/>
</dbReference>
<keyword evidence="3" id="KW-0677">Repeat</keyword>
<evidence type="ECO:0000256" key="2">
    <source>
        <dbReference type="ARBA" id="ARBA00022490"/>
    </source>
</evidence>
<evidence type="ECO:0000313" key="5">
    <source>
        <dbReference type="EMBL" id="KAG5673531.1"/>
    </source>
</evidence>
<evidence type="ECO:0000256" key="1">
    <source>
        <dbReference type="ARBA" id="ARBA00004496"/>
    </source>
</evidence>
<protein>
    <submittedName>
        <fullName evidence="5">Uncharacterized protein</fullName>
    </submittedName>
</protein>
<dbReference type="GO" id="GO:0051295">
    <property type="term" value="P:establishment of meiotic spindle localization"/>
    <property type="evidence" value="ECO:0007669"/>
    <property type="project" value="TreeGrafter"/>
</dbReference>
<dbReference type="PROSITE" id="PS50096">
    <property type="entry name" value="IQ"/>
    <property type="match status" value="4"/>
</dbReference>
<dbReference type="GO" id="GO:0005516">
    <property type="term" value="F:calmodulin binding"/>
    <property type="evidence" value="ECO:0007669"/>
    <property type="project" value="UniProtKB-KW"/>
</dbReference>
<gene>
    <name evidence="5" type="ORF">PVAND_003572</name>
</gene>
<keyword evidence="6" id="KW-1185">Reference proteome</keyword>
<dbReference type="OrthoDB" id="2148418at2759"/>
<dbReference type="CDD" id="cd23767">
    <property type="entry name" value="IQCD"/>
    <property type="match status" value="1"/>
</dbReference>
<dbReference type="Pfam" id="PF00612">
    <property type="entry name" value="IQ"/>
    <property type="match status" value="7"/>
</dbReference>